<dbReference type="RefSeq" id="WP_147083884.1">
    <property type="nucleotide sequence ID" value="NZ_VOQR01000001.1"/>
</dbReference>
<evidence type="ECO:0000259" key="1">
    <source>
        <dbReference type="Pfam" id="PF02589"/>
    </source>
</evidence>
<dbReference type="OrthoDB" id="9794157at2"/>
<feature type="domain" description="LUD" evidence="1">
    <location>
        <begin position="112"/>
        <end position="200"/>
    </location>
</feature>
<keyword evidence="3" id="KW-1185">Reference proteome</keyword>
<name>A0A5C6UIH0_9SPHN</name>
<dbReference type="PANTHER" id="PTHR43682">
    <property type="entry name" value="LACTATE UTILIZATION PROTEIN C"/>
    <property type="match status" value="1"/>
</dbReference>
<dbReference type="PANTHER" id="PTHR43682:SF1">
    <property type="entry name" value="LACTATE UTILIZATION PROTEIN C"/>
    <property type="match status" value="1"/>
</dbReference>
<organism evidence="2 3">
    <name type="scientific">Sphingomonas ginsenosidivorax</name>
    <dbReference type="NCBI Taxonomy" id="862135"/>
    <lineage>
        <taxon>Bacteria</taxon>
        <taxon>Pseudomonadati</taxon>
        <taxon>Pseudomonadota</taxon>
        <taxon>Alphaproteobacteria</taxon>
        <taxon>Sphingomonadales</taxon>
        <taxon>Sphingomonadaceae</taxon>
        <taxon>Sphingomonas</taxon>
    </lineage>
</organism>
<gene>
    <name evidence="2" type="ORF">FSB78_17890</name>
</gene>
<protein>
    <recommendedName>
        <fullName evidence="1">LUD domain-containing protein</fullName>
    </recommendedName>
</protein>
<dbReference type="InterPro" id="IPR037171">
    <property type="entry name" value="NagB/RpiA_transferase-like"/>
</dbReference>
<sequence length="202" mass="21295">MTPRDAILSRLGGTATTAAIDAEATALLIAPERPRVDPAALDESFLEMLTLPSIAATVERIGSLDQLPRAVAAYLAAQGLPPVLCVPPDPRLAAQDWAGLTLHDRVAPDENAVLAFARCGVAETGSLVFETSPTAPMLPNFLALHHIVVVPRIVAQLEDAMLGGSQPRAHYWVTGVSGTTDIEGTYVRGAHGPRFLHVILTA</sequence>
<dbReference type="Pfam" id="PF02589">
    <property type="entry name" value="LUD_dom"/>
    <property type="match status" value="1"/>
</dbReference>
<dbReference type="Gene3D" id="3.40.50.10420">
    <property type="entry name" value="NagB/RpiA/CoA transferase-like"/>
    <property type="match status" value="1"/>
</dbReference>
<dbReference type="EMBL" id="VOQR01000001">
    <property type="protein sequence ID" value="TXC72612.1"/>
    <property type="molecule type" value="Genomic_DNA"/>
</dbReference>
<comment type="caution">
    <text evidence="2">The sequence shown here is derived from an EMBL/GenBank/DDBJ whole genome shotgun (WGS) entry which is preliminary data.</text>
</comment>
<dbReference type="InterPro" id="IPR003741">
    <property type="entry name" value="LUD_dom"/>
</dbReference>
<dbReference type="Proteomes" id="UP000321250">
    <property type="component" value="Unassembled WGS sequence"/>
</dbReference>
<dbReference type="SUPFAM" id="SSF100950">
    <property type="entry name" value="NagB/RpiA/CoA transferase-like"/>
    <property type="match status" value="1"/>
</dbReference>
<proteinExistence type="predicted"/>
<dbReference type="AlphaFoldDB" id="A0A5C6UIH0"/>
<accession>A0A5C6UIH0</accession>
<reference evidence="2 3" key="1">
    <citation type="journal article" date="2013" name="Antonie Van Leeuwenhoek">
        <title>Sphingomonas ginsenosidivorax sp. nov., with the ability to transform ginsenosides.</title>
        <authorList>
            <person name="Jin X.F."/>
            <person name="Kim J.K."/>
            <person name="Liu Q.M."/>
            <person name="Kang M.S."/>
            <person name="He D."/>
            <person name="Jin F.X."/>
            <person name="Kim S.C."/>
            <person name="Im W.T."/>
        </authorList>
    </citation>
    <scope>NUCLEOTIDE SEQUENCE [LARGE SCALE GENOMIC DNA]</scope>
    <source>
        <strain evidence="2 3">KHI67</strain>
    </source>
</reference>
<evidence type="ECO:0000313" key="3">
    <source>
        <dbReference type="Proteomes" id="UP000321250"/>
    </source>
</evidence>
<dbReference type="InterPro" id="IPR024185">
    <property type="entry name" value="FTHF_cligase-like_sf"/>
</dbReference>
<evidence type="ECO:0000313" key="2">
    <source>
        <dbReference type="EMBL" id="TXC72612.1"/>
    </source>
</evidence>